<evidence type="ECO:0000256" key="1">
    <source>
        <dbReference type="SAM" id="MobiDB-lite"/>
    </source>
</evidence>
<feature type="compositionally biased region" description="Basic and acidic residues" evidence="1">
    <location>
        <begin position="176"/>
        <end position="194"/>
    </location>
</feature>
<feature type="region of interest" description="Disordered" evidence="1">
    <location>
        <begin position="231"/>
        <end position="257"/>
    </location>
</feature>
<gene>
    <name evidence="2" type="ORF">WMY93_022780</name>
</gene>
<protein>
    <submittedName>
        <fullName evidence="2">Uncharacterized protein</fullName>
    </submittedName>
</protein>
<accession>A0AAW0NB05</accession>
<organism evidence="2 3">
    <name type="scientific">Mugilogobius chulae</name>
    <name type="common">yellowstripe goby</name>
    <dbReference type="NCBI Taxonomy" id="88201"/>
    <lineage>
        <taxon>Eukaryota</taxon>
        <taxon>Metazoa</taxon>
        <taxon>Chordata</taxon>
        <taxon>Craniata</taxon>
        <taxon>Vertebrata</taxon>
        <taxon>Euteleostomi</taxon>
        <taxon>Actinopterygii</taxon>
        <taxon>Neopterygii</taxon>
        <taxon>Teleostei</taxon>
        <taxon>Neoteleostei</taxon>
        <taxon>Acanthomorphata</taxon>
        <taxon>Gobiaria</taxon>
        <taxon>Gobiiformes</taxon>
        <taxon>Gobioidei</taxon>
        <taxon>Gobiidae</taxon>
        <taxon>Gobionellinae</taxon>
        <taxon>Mugilogobius</taxon>
    </lineage>
</organism>
<name>A0AAW0NB05_9GOBI</name>
<keyword evidence="3" id="KW-1185">Reference proteome</keyword>
<dbReference type="PANTHER" id="PTHR23159">
    <property type="entry name" value="CENTROSOMAL PROTEIN 2"/>
    <property type="match status" value="1"/>
</dbReference>
<proteinExistence type="predicted"/>
<dbReference type="PANTHER" id="PTHR23159:SF31">
    <property type="entry name" value="CENTROSOME-ASSOCIATED PROTEIN CEP250 ISOFORM X1"/>
    <property type="match status" value="1"/>
</dbReference>
<reference evidence="3" key="1">
    <citation type="submission" date="2024-04" db="EMBL/GenBank/DDBJ databases">
        <title>Salinicola lusitanus LLJ914,a marine bacterium isolated from the Okinawa Trough.</title>
        <authorList>
            <person name="Li J."/>
        </authorList>
    </citation>
    <scope>NUCLEOTIDE SEQUENCE [LARGE SCALE GENOMIC DNA]</scope>
</reference>
<evidence type="ECO:0000313" key="3">
    <source>
        <dbReference type="Proteomes" id="UP001460270"/>
    </source>
</evidence>
<dbReference type="Proteomes" id="UP001460270">
    <property type="component" value="Unassembled WGS sequence"/>
</dbReference>
<feature type="region of interest" description="Disordered" evidence="1">
    <location>
        <begin position="176"/>
        <end position="212"/>
    </location>
</feature>
<comment type="caution">
    <text evidence="2">The sequence shown here is derived from an EMBL/GenBank/DDBJ whole genome shotgun (WGS) entry which is preliminary data.</text>
</comment>
<dbReference type="AlphaFoldDB" id="A0AAW0NB05"/>
<dbReference type="EMBL" id="JBBPFD010000016">
    <property type="protein sequence ID" value="KAK7893628.1"/>
    <property type="molecule type" value="Genomic_DNA"/>
</dbReference>
<sequence length="452" mass="52494">MKTSDELKDKLQDQTQQKVLMEEQIKHRDQLVQQLKDQLHQAEGERHLLEEQIDNRDQLVQQLKEEIHQSERERHLLEEQNCTLEQELRRAKEQRHLLEVQRSSLEQELHKAEEQHHLLDEQIDNRDQLEEQINHREQLVQKLKEEIHQSEGERHLLEEQNCALEQDLRRGEEQRHLLEEQRSSLEKSCTERRTASPAGEEELTQDQELGRAEEQRHQLERCVLCWSRGWSRSGGSGTGGSCAADSPPKVTLSSSPEGHPRQFRFAYTFDISRQLDSYLKSSGNRSRRLCKSEPRLPLTPDLLLRCILVLRFDLSLECMFLLAFFGFFCCSEFAPSSSVFILPSIQACPTFLTPDDYTLQRTKTDQIGASFLTGVSSYNKDILPVEAPYLRGLPDELKHLKNKPPTESTVYLTPDIVKAELDKVFKSEVPSIPSSSELKKQLKKQLQKDDKK</sequence>
<evidence type="ECO:0000313" key="2">
    <source>
        <dbReference type="EMBL" id="KAK7893628.1"/>
    </source>
</evidence>